<gene>
    <name evidence="6" type="ORF">A7U60_g461</name>
</gene>
<dbReference type="GO" id="GO:0044550">
    <property type="term" value="P:secondary metabolite biosynthetic process"/>
    <property type="evidence" value="ECO:0007669"/>
    <property type="project" value="TreeGrafter"/>
</dbReference>
<evidence type="ECO:0000256" key="4">
    <source>
        <dbReference type="SAM" id="Phobius"/>
    </source>
</evidence>
<keyword evidence="4" id="KW-0812">Transmembrane</keyword>
<dbReference type="EMBL" id="LNZH02000024">
    <property type="protein sequence ID" value="OCB92169.1"/>
    <property type="molecule type" value="Genomic_DNA"/>
</dbReference>
<sequence>MSSASLDFGRGNYSRRRIHLAICGGGIGGLSLAVVLGKRCDDIRIDLYEALPQLTEIGAGISVWKRTWFIMQELGLDETLGKMAVQPPVDELRPGFCFRKSDQETEGFNFARMIVPYGSITLHRADMLKVLTDNLPPPSMFRAHFNKRLVSYTTRGDSVILHFSDGTSAEADILAGADGIKSATRATMYSVLADKTEDEERKKQLRSHIQSSWSGTYAYRGLVESESLLRKSPGHQAATTPMIYFGKNKHVVSYPISEGRVVNLVPFVTVPGADGEELDGPAVVDVSKQEMLDQYKGWEPEVLNLLACCEKVSRWAISQVRGLPTYADGPVVILGDAAHAMTTHIGAGASQAIEAHAMTTHIGAGASQAIEDSYILGKLLASPGVTKQNLVSVLKIYDAIRRPFGNHVVERSRMTGLLYEFNELPEDIDEWRARAGSDIELGKLTREIYKKWEIQWSALPNVEWREAERMLREQSILTGSHKAKL</sequence>
<reference evidence="6" key="1">
    <citation type="submission" date="2016-06" db="EMBL/GenBank/DDBJ databases">
        <title>Draft Genome sequence of the fungus Inonotus baumii.</title>
        <authorList>
            <person name="Zhu H."/>
            <person name="Lin W."/>
        </authorList>
    </citation>
    <scope>NUCLEOTIDE SEQUENCE</scope>
    <source>
        <strain evidence="6">821</strain>
    </source>
</reference>
<evidence type="ECO:0000256" key="3">
    <source>
        <dbReference type="ARBA" id="ARBA00023002"/>
    </source>
</evidence>
<accession>A0A9Q5I5R3</accession>
<dbReference type="InterPro" id="IPR051104">
    <property type="entry name" value="FAD_monoxygenase"/>
</dbReference>
<proteinExistence type="predicted"/>
<keyword evidence="3" id="KW-0560">Oxidoreductase</keyword>
<evidence type="ECO:0000256" key="1">
    <source>
        <dbReference type="ARBA" id="ARBA00022630"/>
    </source>
</evidence>
<dbReference type="PRINTS" id="PR00420">
    <property type="entry name" value="RNGMNOXGNASE"/>
</dbReference>
<dbReference type="InterPro" id="IPR002938">
    <property type="entry name" value="FAD-bd"/>
</dbReference>
<dbReference type="PANTHER" id="PTHR46720">
    <property type="entry name" value="HYDROXYLASE, PUTATIVE (AFU_ORTHOLOGUE AFUA_3G01460)-RELATED"/>
    <property type="match status" value="1"/>
</dbReference>
<dbReference type="Proteomes" id="UP000757232">
    <property type="component" value="Unassembled WGS sequence"/>
</dbReference>
<feature type="domain" description="FAD-binding" evidence="5">
    <location>
        <begin position="20"/>
        <end position="188"/>
    </location>
</feature>
<protein>
    <submittedName>
        <fullName evidence="6">FAD/NAD-binding domain-containing protein</fullName>
    </submittedName>
</protein>
<keyword evidence="4" id="KW-0472">Membrane</keyword>
<organism evidence="6 7">
    <name type="scientific">Sanghuangporus baumii</name>
    <name type="common">Phellinus baumii</name>
    <dbReference type="NCBI Taxonomy" id="108892"/>
    <lineage>
        <taxon>Eukaryota</taxon>
        <taxon>Fungi</taxon>
        <taxon>Dikarya</taxon>
        <taxon>Basidiomycota</taxon>
        <taxon>Agaricomycotina</taxon>
        <taxon>Agaricomycetes</taxon>
        <taxon>Hymenochaetales</taxon>
        <taxon>Hymenochaetaceae</taxon>
        <taxon>Sanghuangporus</taxon>
    </lineage>
</organism>
<dbReference type="Gene3D" id="3.50.50.60">
    <property type="entry name" value="FAD/NAD(P)-binding domain"/>
    <property type="match status" value="2"/>
</dbReference>
<feature type="transmembrane region" description="Helical" evidence="4">
    <location>
        <begin position="20"/>
        <end position="37"/>
    </location>
</feature>
<evidence type="ECO:0000259" key="5">
    <source>
        <dbReference type="Pfam" id="PF01494"/>
    </source>
</evidence>
<keyword evidence="2" id="KW-0274">FAD</keyword>
<dbReference type="AlphaFoldDB" id="A0A9Q5I5R3"/>
<dbReference type="Pfam" id="PF01494">
    <property type="entry name" value="FAD_binding_3"/>
    <property type="match status" value="1"/>
</dbReference>
<dbReference type="InterPro" id="IPR036188">
    <property type="entry name" value="FAD/NAD-bd_sf"/>
</dbReference>
<dbReference type="GO" id="GO:0016491">
    <property type="term" value="F:oxidoreductase activity"/>
    <property type="evidence" value="ECO:0007669"/>
    <property type="project" value="UniProtKB-KW"/>
</dbReference>
<evidence type="ECO:0000313" key="7">
    <source>
        <dbReference type="Proteomes" id="UP000757232"/>
    </source>
</evidence>
<evidence type="ECO:0000256" key="2">
    <source>
        <dbReference type="ARBA" id="ARBA00022827"/>
    </source>
</evidence>
<evidence type="ECO:0000313" key="6">
    <source>
        <dbReference type="EMBL" id="OCB92169.1"/>
    </source>
</evidence>
<dbReference type="PANTHER" id="PTHR46720:SF3">
    <property type="entry name" value="FAD-BINDING DOMAIN-CONTAINING PROTEIN-RELATED"/>
    <property type="match status" value="1"/>
</dbReference>
<keyword evidence="4" id="KW-1133">Transmembrane helix</keyword>
<dbReference type="SUPFAM" id="SSF51905">
    <property type="entry name" value="FAD/NAD(P)-binding domain"/>
    <property type="match status" value="2"/>
</dbReference>
<dbReference type="OrthoDB" id="417877at2759"/>
<dbReference type="GO" id="GO:0071949">
    <property type="term" value="F:FAD binding"/>
    <property type="evidence" value="ECO:0007669"/>
    <property type="project" value="InterPro"/>
</dbReference>
<dbReference type="SUPFAM" id="SSF54373">
    <property type="entry name" value="FAD-linked reductases, C-terminal domain"/>
    <property type="match status" value="1"/>
</dbReference>
<keyword evidence="7" id="KW-1185">Reference proteome</keyword>
<name>A0A9Q5I5R3_SANBA</name>
<comment type="caution">
    <text evidence="6">The sequence shown here is derived from an EMBL/GenBank/DDBJ whole genome shotgun (WGS) entry which is preliminary data.</text>
</comment>
<keyword evidence="1" id="KW-0285">Flavoprotein</keyword>